<dbReference type="InterPro" id="IPR036372">
    <property type="entry name" value="BEACH_dom_sf"/>
</dbReference>
<dbReference type="STRING" id="1884261.A0A5C3QGA2"/>
<dbReference type="Pfam" id="PF14844">
    <property type="entry name" value="PH_BEACH"/>
    <property type="match status" value="1"/>
</dbReference>
<evidence type="ECO:0000313" key="6">
    <source>
        <dbReference type="EMBL" id="TFK99188.1"/>
    </source>
</evidence>
<dbReference type="InterPro" id="IPR046851">
    <property type="entry name" value="NBCH_WD40"/>
</dbReference>
<dbReference type="SUPFAM" id="SSF49899">
    <property type="entry name" value="Concanavalin A-like lectins/glucanases"/>
    <property type="match status" value="1"/>
</dbReference>
<dbReference type="Proteomes" id="UP000305067">
    <property type="component" value="Unassembled WGS sequence"/>
</dbReference>
<dbReference type="InterPro" id="IPR001680">
    <property type="entry name" value="WD40_rpt"/>
</dbReference>
<gene>
    <name evidence="6" type="ORF">BDV98DRAFT_627049</name>
</gene>
<feature type="repeat" description="WD" evidence="3">
    <location>
        <begin position="1834"/>
        <end position="1875"/>
    </location>
</feature>
<evidence type="ECO:0000256" key="3">
    <source>
        <dbReference type="PROSITE-ProRule" id="PRU00221"/>
    </source>
</evidence>
<evidence type="ECO:0000256" key="1">
    <source>
        <dbReference type="ARBA" id="ARBA00022574"/>
    </source>
</evidence>
<accession>A0A5C3QGA2</accession>
<dbReference type="InterPro" id="IPR023362">
    <property type="entry name" value="PH-BEACH_dom"/>
</dbReference>
<dbReference type="PANTHER" id="PTHR46108">
    <property type="entry name" value="BLUE CHEESE"/>
    <property type="match status" value="1"/>
</dbReference>
<feature type="domain" description="BEACH-type PH" evidence="5">
    <location>
        <begin position="1247"/>
        <end position="1369"/>
    </location>
</feature>
<evidence type="ECO:0000313" key="7">
    <source>
        <dbReference type="Proteomes" id="UP000305067"/>
    </source>
</evidence>
<dbReference type="Gene3D" id="2.30.29.30">
    <property type="entry name" value="Pleckstrin-homology domain (PH domain)/Phosphotyrosine-binding domain (PTB)"/>
    <property type="match status" value="1"/>
</dbReference>
<keyword evidence="2" id="KW-0677">Repeat</keyword>
<dbReference type="EMBL" id="ML178835">
    <property type="protein sequence ID" value="TFK99188.1"/>
    <property type="molecule type" value="Genomic_DNA"/>
</dbReference>
<dbReference type="InterPro" id="IPR051944">
    <property type="entry name" value="BEACH_domain_protein"/>
</dbReference>
<dbReference type="InterPro" id="IPR000409">
    <property type="entry name" value="BEACH_dom"/>
</dbReference>
<dbReference type="PANTHER" id="PTHR46108:SF4">
    <property type="entry name" value="BLUE CHEESE"/>
    <property type="match status" value="1"/>
</dbReference>
<dbReference type="SUPFAM" id="SSF50729">
    <property type="entry name" value="PH domain-like"/>
    <property type="match status" value="1"/>
</dbReference>
<dbReference type="PROSITE" id="PS00678">
    <property type="entry name" value="WD_REPEATS_1"/>
    <property type="match status" value="1"/>
</dbReference>
<feature type="domain" description="BEACH" evidence="4">
    <location>
        <begin position="1399"/>
        <end position="1688"/>
    </location>
</feature>
<dbReference type="SMART" id="SM01026">
    <property type="entry name" value="Beach"/>
    <property type="match status" value="1"/>
</dbReference>
<dbReference type="SUPFAM" id="SSF50978">
    <property type="entry name" value="WD40 repeat-like"/>
    <property type="match status" value="1"/>
</dbReference>
<dbReference type="Pfam" id="PF23295">
    <property type="entry name" value="Arm_4"/>
    <property type="match status" value="1"/>
</dbReference>
<keyword evidence="1 3" id="KW-0853">WD repeat</keyword>
<dbReference type="InterPro" id="IPR019775">
    <property type="entry name" value="WD40_repeat_CS"/>
</dbReference>
<proteinExistence type="predicted"/>
<keyword evidence="7" id="KW-1185">Reference proteome</keyword>
<sequence>MFRALLTPLTSRFEISSPRFPPSDLTPLQDNDDDEAEDFAKDVLVQLMRNSVESLKDAEDLTAKKEVLTEVERIMNQDACTKPVFRELDGFLLLMSTLSSMPPAPSGPIVEPKEQVVENALENTRLVFTIVSEALRAHPTNLEYFKTEVGFYSFEEAMSLLVSDPDTALPSLGYLLSFALGDFTVAGIFSSLKESGYSDQAVAQFDAVPRRIVHPEILPVLWTLYLQAAGEDSLTRYGFFKILERLCNQSHRNHAVVCSLDLLKRMFEHFYAIKKDDSGKVAKKERQVVQKLLRRLLELGAGMSNSRGIFQKAINEDMSLDPDVLEVIRAGMKSRWPQHLSLVNGGAIVLSEEGTRGLPSTGLSFLTWVWLEKLPSEACRLFTVRQPTRQLLVLSLLPTGQFQLECSTHKGPVQFPQAKLQKGRWVHVALVFYPYRASNPTVRLFIDGVLTDSLNFTYPKADYSGSNGTYTIGDNSETHQEAWCIASAHLLSTPLDDSIPRLIHHMGMRYNGRFQDPTYTRFLTYEAATSLNMYLADATARGFTSAELTQITKGLKEGLGIADSSLVFSVFPPNFYERSEMIEGKLTKSLRGDAICVKAACLDTALWALGGAAVALRLVQLTKTQHELSRTIGILTDGLRSSWQNSEDTERLRGYEILADILRHKHDLINLTGFETIFEFLGMSFKTPEQSTIVNLVAYKAIALDFELWSHTRTEIQREHLDHFVTLLQVSRYKQFNGKRLSKIGLARKLLFVLQTDWCPVDNQPYLIEALRACAEADFSKEQVIKPIVAYLAANLHEDISAANSPRSIVSHIDTKGTKAKAERVLEMLVSLISQAPLFNRFAVALPVTRISLLLLGEHPSPPVAEQILFFISICLNSSPAFTRKFELVSGWSVLKTVLPGAWDAGVNKAAFDIMLGQTIFGPPANSPATDANGDAAIACPSMLPSILAALYSELVKVAANCAQTVEAMIGQLTNLHASQKSFRTLFRSQSTTEAFVGAYKAYTAQLNKSSLRSARSIGILEKLNHLGMSLALDECVSGAQKREILDTLPIAEAIVNPELPRTNVDAALIGNTRPLHRRFASARLSISMHVGERTVVKTMTRMQEWRKTVRQTERKRLRKMALDLKENNRQVSKLQDWAVFLTSERGLWPRADNSEAWRLDETEGPHRIRKKLEPYVDLASITKVEAGLNLRNVEMPEDSQSTNQVMEVPPWAETEAYEISSTDIEDRQLADEVLDDKHRRVRHELEPGDVIEAVTTVARISGVDSFPGLLIFGRLNVYMLDGLVEGDDGEVIDAHDAPRQLFFVPGSIVELDGPQKAQRWSHEQLAAISEKTFLFRDVALEIYFKDSRSLLIVFLDKEIRRTMHQKLSRLIVDLGPESNPTPGYMKTPLFKSVSAKMLPTFKGHELSSAQRKWQAREISNFTYLSILNQLSGRTPSDATQYPVFPWVIKDYTSTTLDLSSPSTYRDLTNPMGALTEARRQGAESRYTNLESVDEPPFHFGTHFSSSMIVCHFLIRMAPFTNMFKTLQGGDWDLPDRLFSEISRAYESAATDIRGDVRELIPEFYTCPEFLENSANLDFGVLQTTGERIHDVKLPPWAKQDPLLFILMNRQALESDYVSEHLPAWIDLIWGSKQRDPESVNVFHPLSYEGSIDLDTITDELEREATVGIIHNFGQTPRKLFTQPHPERYMHGLSSLPIGTLHGIEEDISLLTQEARPIRDIGEHVVVHDLVIDNIGERIIPCTQRSLVCPSSPHEQIQWDATTSGGDQLRALVDNKVVQVVEFASVTCAAFADSRNLVTGCSDTTVRLWKVSRNTSSAKGSKESPMTLSLSHIMRIHTGTVVCVTACRPWSTVISGSTDGSAALWDLNRGVYVRSIRHKGGFTSTPTIHLAAMNESTGFIATCSREQLCLHTINGRPIATLDLTTVPITSLAFHEREWSKRGLLATGAPDGTITLRTWNAEKTPEGEKARWEFVTLRTLTARPAASGEQPDITALKFLGESLCHGENTGKSFMWTLPD</sequence>
<dbReference type="PROSITE" id="PS51783">
    <property type="entry name" value="PH_BEACH"/>
    <property type="match status" value="1"/>
</dbReference>
<reference evidence="6 7" key="1">
    <citation type="journal article" date="2019" name="Nat. Ecol. Evol.">
        <title>Megaphylogeny resolves global patterns of mushroom evolution.</title>
        <authorList>
            <person name="Varga T."/>
            <person name="Krizsan K."/>
            <person name="Foldi C."/>
            <person name="Dima B."/>
            <person name="Sanchez-Garcia M."/>
            <person name="Sanchez-Ramirez S."/>
            <person name="Szollosi G.J."/>
            <person name="Szarkandi J.G."/>
            <person name="Papp V."/>
            <person name="Albert L."/>
            <person name="Andreopoulos W."/>
            <person name="Angelini C."/>
            <person name="Antonin V."/>
            <person name="Barry K.W."/>
            <person name="Bougher N.L."/>
            <person name="Buchanan P."/>
            <person name="Buyck B."/>
            <person name="Bense V."/>
            <person name="Catcheside P."/>
            <person name="Chovatia M."/>
            <person name="Cooper J."/>
            <person name="Damon W."/>
            <person name="Desjardin D."/>
            <person name="Finy P."/>
            <person name="Geml J."/>
            <person name="Haridas S."/>
            <person name="Hughes K."/>
            <person name="Justo A."/>
            <person name="Karasinski D."/>
            <person name="Kautmanova I."/>
            <person name="Kiss B."/>
            <person name="Kocsube S."/>
            <person name="Kotiranta H."/>
            <person name="LaButti K.M."/>
            <person name="Lechner B.E."/>
            <person name="Liimatainen K."/>
            <person name="Lipzen A."/>
            <person name="Lukacs Z."/>
            <person name="Mihaltcheva S."/>
            <person name="Morgado L.N."/>
            <person name="Niskanen T."/>
            <person name="Noordeloos M.E."/>
            <person name="Ohm R.A."/>
            <person name="Ortiz-Santana B."/>
            <person name="Ovrebo C."/>
            <person name="Racz N."/>
            <person name="Riley R."/>
            <person name="Savchenko A."/>
            <person name="Shiryaev A."/>
            <person name="Soop K."/>
            <person name="Spirin V."/>
            <person name="Szebenyi C."/>
            <person name="Tomsovsky M."/>
            <person name="Tulloss R.E."/>
            <person name="Uehling J."/>
            <person name="Grigoriev I.V."/>
            <person name="Vagvolgyi C."/>
            <person name="Papp T."/>
            <person name="Martin F.M."/>
            <person name="Miettinen O."/>
            <person name="Hibbett D.S."/>
            <person name="Nagy L.G."/>
        </authorList>
    </citation>
    <scope>NUCLEOTIDE SEQUENCE [LARGE SCALE GENOMIC DNA]</scope>
    <source>
        <strain evidence="6 7">CBS 309.79</strain>
    </source>
</reference>
<dbReference type="PROSITE" id="PS50082">
    <property type="entry name" value="WD_REPEATS_2"/>
    <property type="match status" value="2"/>
</dbReference>
<evidence type="ECO:0000259" key="4">
    <source>
        <dbReference type="PROSITE" id="PS50197"/>
    </source>
</evidence>
<dbReference type="OrthoDB" id="26681at2759"/>
<dbReference type="InterPro" id="IPR031570">
    <property type="entry name" value="NBEA/BDCP_DUF4704"/>
</dbReference>
<dbReference type="Gene3D" id="2.60.120.200">
    <property type="match status" value="1"/>
</dbReference>
<dbReference type="Pfam" id="PF15787">
    <property type="entry name" value="DUF4704"/>
    <property type="match status" value="1"/>
</dbReference>
<dbReference type="Pfam" id="PF20426">
    <property type="entry name" value="NBCH_WD40"/>
    <property type="match status" value="1"/>
</dbReference>
<dbReference type="InterPro" id="IPR011993">
    <property type="entry name" value="PH-like_dom_sf"/>
</dbReference>
<dbReference type="Pfam" id="PF13385">
    <property type="entry name" value="Laminin_G_3"/>
    <property type="match status" value="1"/>
</dbReference>
<dbReference type="Pfam" id="PF02138">
    <property type="entry name" value="Beach"/>
    <property type="match status" value="1"/>
</dbReference>
<dbReference type="SMART" id="SM00320">
    <property type="entry name" value="WD40"/>
    <property type="match status" value="3"/>
</dbReference>
<feature type="repeat" description="WD" evidence="3">
    <location>
        <begin position="1793"/>
        <end position="1819"/>
    </location>
</feature>
<dbReference type="PROSITE" id="PS50197">
    <property type="entry name" value="BEACH"/>
    <property type="match status" value="1"/>
</dbReference>
<dbReference type="CDD" id="cd06071">
    <property type="entry name" value="Beach"/>
    <property type="match status" value="1"/>
</dbReference>
<dbReference type="Gene3D" id="1.10.1540.10">
    <property type="entry name" value="BEACH domain"/>
    <property type="match status" value="1"/>
</dbReference>
<dbReference type="SUPFAM" id="SSF81837">
    <property type="entry name" value="BEACH domain"/>
    <property type="match status" value="1"/>
</dbReference>
<name>A0A5C3QGA2_9AGAR</name>
<dbReference type="InterPro" id="IPR015943">
    <property type="entry name" value="WD40/YVTN_repeat-like_dom_sf"/>
</dbReference>
<dbReference type="InterPro" id="IPR013320">
    <property type="entry name" value="ConA-like_dom_sf"/>
</dbReference>
<evidence type="ECO:0000256" key="2">
    <source>
        <dbReference type="ARBA" id="ARBA00022737"/>
    </source>
</evidence>
<dbReference type="InterPro" id="IPR036322">
    <property type="entry name" value="WD40_repeat_dom_sf"/>
</dbReference>
<dbReference type="Gene3D" id="2.130.10.10">
    <property type="entry name" value="YVTN repeat-like/Quinoprotein amine dehydrogenase"/>
    <property type="match status" value="1"/>
</dbReference>
<organism evidence="6 7">
    <name type="scientific">Pterulicium gracile</name>
    <dbReference type="NCBI Taxonomy" id="1884261"/>
    <lineage>
        <taxon>Eukaryota</taxon>
        <taxon>Fungi</taxon>
        <taxon>Dikarya</taxon>
        <taxon>Basidiomycota</taxon>
        <taxon>Agaricomycotina</taxon>
        <taxon>Agaricomycetes</taxon>
        <taxon>Agaricomycetidae</taxon>
        <taxon>Agaricales</taxon>
        <taxon>Pleurotineae</taxon>
        <taxon>Pterulaceae</taxon>
        <taxon>Pterulicium</taxon>
    </lineage>
</organism>
<protein>
    <submittedName>
        <fullName evidence="6">Beach-domain-containing protein</fullName>
    </submittedName>
</protein>
<evidence type="ECO:0000259" key="5">
    <source>
        <dbReference type="PROSITE" id="PS51783"/>
    </source>
</evidence>
<dbReference type="InterPro" id="IPR056252">
    <property type="entry name" value="Alfy-like_Arm-like"/>
</dbReference>